<dbReference type="STRING" id="1357400.HMPREF2086_01224"/>
<reference evidence="1 2" key="1">
    <citation type="journal article" date="2014" name="Genome Announc.">
        <title>Draft genome sequences of six enterohepatic helicobacter species isolated from humans and one from rhesus macaques.</title>
        <authorList>
            <person name="Shen Z."/>
            <person name="Sheh A."/>
            <person name="Young S.K."/>
            <person name="Abouelliel A."/>
            <person name="Ward D.V."/>
            <person name="Earl A.M."/>
            <person name="Fox J.G."/>
        </authorList>
    </citation>
    <scope>NUCLEOTIDE SEQUENCE [LARGE SCALE GENOMIC DNA]</scope>
    <source>
        <strain evidence="1 2">MIT 99-5501</strain>
    </source>
</reference>
<accession>V8C8L9</accession>
<organism evidence="1 2">
    <name type="scientific">Helicobacter macacae MIT 99-5501</name>
    <dbReference type="NCBI Taxonomy" id="1357400"/>
    <lineage>
        <taxon>Bacteria</taxon>
        <taxon>Pseudomonadati</taxon>
        <taxon>Campylobacterota</taxon>
        <taxon>Epsilonproteobacteria</taxon>
        <taxon>Campylobacterales</taxon>
        <taxon>Helicobacteraceae</taxon>
        <taxon>Helicobacter</taxon>
    </lineage>
</organism>
<dbReference type="RefSeq" id="WP_023927961.1">
    <property type="nucleotide sequence ID" value="NZ_KI669454.1"/>
</dbReference>
<keyword evidence="2" id="KW-1185">Reference proteome</keyword>
<evidence type="ECO:0000313" key="2">
    <source>
        <dbReference type="Proteomes" id="UP000018731"/>
    </source>
</evidence>
<dbReference type="EMBL" id="AZJI01000005">
    <property type="protein sequence ID" value="ETD23422.1"/>
    <property type="molecule type" value="Genomic_DNA"/>
</dbReference>
<sequence>MPQNLSNSPNQNSPKTLIIYLSYPGLGDSLFYSHLPRIAKTANGGGGGKLR</sequence>
<comment type="caution">
    <text evidence="1">The sequence shown here is derived from an EMBL/GenBank/DDBJ whole genome shotgun (WGS) entry which is preliminary data.</text>
</comment>
<name>V8C8L9_9HELI</name>
<dbReference type="HOGENOM" id="CLU_3099543_0_0_7"/>
<dbReference type="AlphaFoldDB" id="V8C8L9"/>
<gene>
    <name evidence="1" type="ORF">HMPREF2086_01224</name>
</gene>
<proteinExistence type="predicted"/>
<protein>
    <submittedName>
        <fullName evidence="1">Uncharacterized protein</fullName>
    </submittedName>
</protein>
<dbReference type="Proteomes" id="UP000018731">
    <property type="component" value="Unassembled WGS sequence"/>
</dbReference>
<dbReference type="PATRIC" id="fig|1357400.3.peg.1647"/>
<evidence type="ECO:0000313" key="1">
    <source>
        <dbReference type="EMBL" id="ETD23422.1"/>
    </source>
</evidence>